<comment type="caution">
    <text evidence="8">The sequence shown here is derived from an EMBL/GenBank/DDBJ whole genome shotgun (WGS) entry which is preliminary data.</text>
</comment>
<dbReference type="Proteomes" id="UP000198711">
    <property type="component" value="Unassembled WGS sequence"/>
</dbReference>
<evidence type="ECO:0000256" key="1">
    <source>
        <dbReference type="ARBA" id="ARBA00001946"/>
    </source>
</evidence>
<accession>A0A8X8LCU4</accession>
<dbReference type="NCBIfam" id="TIGR01670">
    <property type="entry name" value="KdsC-phosphatas"/>
    <property type="match status" value="1"/>
</dbReference>
<comment type="subunit">
    <text evidence="3">Homotetramer.</text>
</comment>
<evidence type="ECO:0000256" key="6">
    <source>
        <dbReference type="ARBA" id="ARBA00022842"/>
    </source>
</evidence>
<dbReference type="InterPro" id="IPR023214">
    <property type="entry name" value="HAD_sf"/>
</dbReference>
<dbReference type="PANTHER" id="PTHR21485:SF3">
    <property type="entry name" value="N-ACYLNEURAMINATE CYTIDYLYLTRANSFERASE"/>
    <property type="match status" value="1"/>
</dbReference>
<feature type="binding site" evidence="7">
    <location>
        <position position="16"/>
    </location>
    <ligand>
        <name>substrate</name>
    </ligand>
</feature>
<keyword evidence="4 7" id="KW-0479">Metal-binding</keyword>
<dbReference type="InterPro" id="IPR050793">
    <property type="entry name" value="CMP-NeuNAc_synthase"/>
</dbReference>
<evidence type="ECO:0000256" key="5">
    <source>
        <dbReference type="ARBA" id="ARBA00022801"/>
    </source>
</evidence>
<dbReference type="GO" id="GO:0008781">
    <property type="term" value="F:N-acylneuraminate cytidylyltransferase activity"/>
    <property type="evidence" value="ECO:0007669"/>
    <property type="project" value="TreeGrafter"/>
</dbReference>
<evidence type="ECO:0000313" key="8">
    <source>
        <dbReference type="EMBL" id="SDW46933.1"/>
    </source>
</evidence>
<dbReference type="GO" id="GO:0016788">
    <property type="term" value="F:hydrolase activity, acting on ester bonds"/>
    <property type="evidence" value="ECO:0007669"/>
    <property type="project" value="InterPro"/>
</dbReference>
<dbReference type="AlphaFoldDB" id="A0A8X8LCU4"/>
<dbReference type="RefSeq" id="WP_092722541.1">
    <property type="nucleotide sequence ID" value="NZ_FNNO01000003.1"/>
</dbReference>
<keyword evidence="9" id="KW-1185">Reference proteome</keyword>
<evidence type="ECO:0000256" key="7">
    <source>
        <dbReference type="PIRSR" id="PIRSR006118-2"/>
    </source>
</evidence>
<dbReference type="Gene3D" id="3.40.50.1000">
    <property type="entry name" value="HAD superfamily/HAD-like"/>
    <property type="match status" value="1"/>
</dbReference>
<dbReference type="InterPro" id="IPR036412">
    <property type="entry name" value="HAD-like_sf"/>
</dbReference>
<keyword evidence="6 7" id="KW-0460">Magnesium</keyword>
<comment type="similarity">
    <text evidence="2">Belongs to the KdsC family.</text>
</comment>
<gene>
    <name evidence="8" type="ORF">SAMN05444410_10342</name>
</gene>
<feature type="binding site" evidence="7">
    <location>
        <position position="14"/>
    </location>
    <ligand>
        <name>Mg(2+)</name>
        <dbReference type="ChEBI" id="CHEBI:18420"/>
    </ligand>
</feature>
<comment type="cofactor">
    <cofactor evidence="1 7">
        <name>Mg(2+)</name>
        <dbReference type="ChEBI" id="CHEBI:18420"/>
    </cofactor>
</comment>
<dbReference type="PIRSF" id="PIRSF006118">
    <property type="entry name" value="KDO8-P_Ptase"/>
    <property type="match status" value="1"/>
</dbReference>
<dbReference type="GO" id="GO:0046872">
    <property type="term" value="F:metal ion binding"/>
    <property type="evidence" value="ECO:0007669"/>
    <property type="project" value="UniProtKB-KW"/>
</dbReference>
<evidence type="ECO:0000256" key="3">
    <source>
        <dbReference type="ARBA" id="ARBA00011881"/>
    </source>
</evidence>
<name>A0A8X8LCU4_9BACT</name>
<proteinExistence type="inferred from homology"/>
<evidence type="ECO:0000256" key="2">
    <source>
        <dbReference type="ARBA" id="ARBA00005893"/>
    </source>
</evidence>
<dbReference type="InterPro" id="IPR010023">
    <property type="entry name" value="KdsC_fam"/>
</dbReference>
<organism evidence="8 9">
    <name type="scientific">Hydrobacter penzbergensis</name>
    <dbReference type="NCBI Taxonomy" id="1235997"/>
    <lineage>
        <taxon>Bacteria</taxon>
        <taxon>Pseudomonadati</taxon>
        <taxon>Bacteroidota</taxon>
        <taxon>Chitinophagia</taxon>
        <taxon>Chitinophagales</taxon>
        <taxon>Chitinophagaceae</taxon>
        <taxon>Hydrobacter</taxon>
    </lineage>
</organism>
<evidence type="ECO:0000313" key="9">
    <source>
        <dbReference type="Proteomes" id="UP000198711"/>
    </source>
</evidence>
<dbReference type="SFLD" id="SFLDG01136">
    <property type="entry name" value="C1.6:_Phosphoserine_Phosphatas"/>
    <property type="match status" value="1"/>
</dbReference>
<dbReference type="InterPro" id="IPR041492">
    <property type="entry name" value="HAD_2"/>
</dbReference>
<dbReference type="FunFam" id="3.40.50.1000:FF:000029">
    <property type="entry name" value="3-deoxy-D-manno-octulosonate 8-phosphate phosphatase KdsC"/>
    <property type="match status" value="1"/>
</dbReference>
<dbReference type="EMBL" id="FNNO01000003">
    <property type="protein sequence ID" value="SDW46933.1"/>
    <property type="molecule type" value="Genomic_DNA"/>
</dbReference>
<reference evidence="8 9" key="1">
    <citation type="submission" date="2016-10" db="EMBL/GenBank/DDBJ databases">
        <authorList>
            <person name="Varghese N."/>
            <person name="Submissions S."/>
        </authorList>
    </citation>
    <scope>NUCLEOTIDE SEQUENCE [LARGE SCALE GENOMIC DNA]</scope>
    <source>
        <strain evidence="8 9">DSM 25353</strain>
    </source>
</reference>
<dbReference type="PANTHER" id="PTHR21485">
    <property type="entry name" value="HAD SUPERFAMILY MEMBERS CMAS AND KDSC"/>
    <property type="match status" value="1"/>
</dbReference>
<dbReference type="Pfam" id="PF13419">
    <property type="entry name" value="HAD_2"/>
    <property type="match status" value="1"/>
</dbReference>
<dbReference type="SUPFAM" id="SSF56784">
    <property type="entry name" value="HAD-like"/>
    <property type="match status" value="1"/>
</dbReference>
<keyword evidence="5" id="KW-0378">Hydrolase</keyword>
<protein>
    <submittedName>
        <fullName evidence="8">3-deoxy-D-manno-octulosonate 8-phosphate phosphatase (KDO 8-P phosphatase)</fullName>
    </submittedName>
</protein>
<sequence>MLERFKPITAFVFDVDGVLTDGSLLVLPGGVMARRMNIKDGYALQLAVKKGYKVAVISGGNSDEVNERLNKLGVEHVWMKVENKVEVLKAFMHNHNINSTQLLYMGDDIPDIKAMDLAGLPCCPADAAQEIRKKSLYVSRLKGGEGCVRDVIEKVMRLRGDWNEDFSIRAQ</sequence>
<dbReference type="SFLD" id="SFLDS00003">
    <property type="entry name" value="Haloacid_Dehalogenase"/>
    <property type="match status" value="1"/>
</dbReference>
<dbReference type="SFLD" id="SFLDG01138">
    <property type="entry name" value="C1.6.2:_Deoxy-d-mannose-octulo"/>
    <property type="match status" value="1"/>
</dbReference>
<feature type="binding site" evidence="7">
    <location>
        <position position="107"/>
    </location>
    <ligand>
        <name>Mg(2+)</name>
        <dbReference type="ChEBI" id="CHEBI:18420"/>
    </ligand>
</feature>
<evidence type="ECO:0000256" key="4">
    <source>
        <dbReference type="ARBA" id="ARBA00022723"/>
    </source>
</evidence>